<dbReference type="SUPFAM" id="SSF52540">
    <property type="entry name" value="P-loop containing nucleoside triphosphate hydrolases"/>
    <property type="match status" value="1"/>
</dbReference>
<dbReference type="PANTHER" id="PTHR14025:SF20">
    <property type="entry name" value="FANCONI ANEMIA GROUP M PROTEIN"/>
    <property type="match status" value="1"/>
</dbReference>
<dbReference type="Gene3D" id="3.40.50.300">
    <property type="entry name" value="P-loop containing nucleotide triphosphate hydrolases"/>
    <property type="match status" value="2"/>
</dbReference>
<feature type="compositionally biased region" description="Polar residues" evidence="11">
    <location>
        <begin position="986"/>
        <end position="1011"/>
    </location>
</feature>
<dbReference type="FunFam" id="3.40.50.300:FF:001992">
    <property type="entry name" value="ATP-dependent RNA helicase, putative"/>
    <property type="match status" value="1"/>
</dbReference>
<evidence type="ECO:0000256" key="4">
    <source>
        <dbReference type="ARBA" id="ARBA00022763"/>
    </source>
</evidence>
<dbReference type="FunFam" id="3.40.50.300:FF:000861">
    <property type="entry name" value="Fanconi anemia, complementation group M"/>
    <property type="match status" value="1"/>
</dbReference>
<evidence type="ECO:0000313" key="15">
    <source>
        <dbReference type="Proteomes" id="UP001497457"/>
    </source>
</evidence>
<dbReference type="InterPro" id="IPR014001">
    <property type="entry name" value="Helicase_ATP-bd"/>
</dbReference>
<dbReference type="InterPro" id="IPR006935">
    <property type="entry name" value="Helicase/UvrB_N"/>
</dbReference>
<reference evidence="15" key="1">
    <citation type="submission" date="2024-06" db="EMBL/GenBank/DDBJ databases">
        <authorList>
            <person name="Ryan C."/>
        </authorList>
    </citation>
    <scope>NUCLEOTIDE SEQUENCE [LARGE SCALE GENOMIC DNA]</scope>
</reference>
<feature type="region of interest" description="Disordered" evidence="11">
    <location>
        <begin position="37"/>
        <end position="139"/>
    </location>
</feature>
<evidence type="ECO:0000259" key="12">
    <source>
        <dbReference type="PROSITE" id="PS51192"/>
    </source>
</evidence>
<dbReference type="InterPro" id="IPR027417">
    <property type="entry name" value="P-loop_NTPase"/>
</dbReference>
<evidence type="ECO:0000256" key="1">
    <source>
        <dbReference type="ARBA" id="ARBA00004123"/>
    </source>
</evidence>
<feature type="domain" description="Helicase C-terminal" evidence="13">
    <location>
        <begin position="551"/>
        <end position="723"/>
    </location>
</feature>
<evidence type="ECO:0000256" key="10">
    <source>
        <dbReference type="ARBA" id="ARBA00023242"/>
    </source>
</evidence>
<dbReference type="GO" id="GO:0004386">
    <property type="term" value="F:helicase activity"/>
    <property type="evidence" value="ECO:0007669"/>
    <property type="project" value="UniProtKB-KW"/>
</dbReference>
<evidence type="ECO:0000259" key="13">
    <source>
        <dbReference type="PROSITE" id="PS51194"/>
    </source>
</evidence>
<comment type="subcellular location">
    <subcellularLocation>
        <location evidence="1">Nucleus</location>
    </subcellularLocation>
</comment>
<evidence type="ECO:0000256" key="11">
    <source>
        <dbReference type="SAM" id="MobiDB-lite"/>
    </source>
</evidence>
<feature type="region of interest" description="Disordered" evidence="11">
    <location>
        <begin position="984"/>
        <end position="1015"/>
    </location>
</feature>
<protein>
    <submittedName>
        <fullName evidence="14">Uncharacterized protein</fullName>
    </submittedName>
</protein>
<evidence type="ECO:0000256" key="8">
    <source>
        <dbReference type="ARBA" id="ARBA00023125"/>
    </source>
</evidence>
<dbReference type="InterPro" id="IPR039686">
    <property type="entry name" value="FANCM/Mph1-like_ID"/>
</dbReference>
<dbReference type="PROSITE" id="PS51192">
    <property type="entry name" value="HELICASE_ATP_BIND_1"/>
    <property type="match status" value="1"/>
</dbReference>
<keyword evidence="6" id="KW-0347">Helicase</keyword>
<feature type="region of interest" description="Disordered" evidence="11">
    <location>
        <begin position="1418"/>
        <end position="1451"/>
    </location>
</feature>
<dbReference type="SMART" id="SM00490">
    <property type="entry name" value="HELICc"/>
    <property type="match status" value="1"/>
</dbReference>
<evidence type="ECO:0000256" key="6">
    <source>
        <dbReference type="ARBA" id="ARBA00022806"/>
    </source>
</evidence>
<dbReference type="PROSITE" id="PS51194">
    <property type="entry name" value="HELICASE_CTER"/>
    <property type="match status" value="1"/>
</dbReference>
<evidence type="ECO:0000256" key="9">
    <source>
        <dbReference type="ARBA" id="ARBA00023204"/>
    </source>
</evidence>
<feature type="compositionally biased region" description="Acidic residues" evidence="11">
    <location>
        <begin position="1217"/>
        <end position="1234"/>
    </location>
</feature>
<dbReference type="PANTHER" id="PTHR14025">
    <property type="entry name" value="FANCONI ANEMIA GROUP M FANCM FAMILY MEMBER"/>
    <property type="match status" value="1"/>
</dbReference>
<accession>A0ABC9AVR2</accession>
<keyword evidence="9" id="KW-0234">DNA repair</keyword>
<dbReference type="GO" id="GO:0005524">
    <property type="term" value="F:ATP binding"/>
    <property type="evidence" value="ECO:0007669"/>
    <property type="project" value="UniProtKB-KW"/>
</dbReference>
<name>A0ABC9AVR2_9POAL</name>
<keyword evidence="3" id="KW-0547">Nucleotide-binding</keyword>
<keyword evidence="5" id="KW-0378">Hydrolase</keyword>
<reference evidence="14 15" key="2">
    <citation type="submission" date="2024-10" db="EMBL/GenBank/DDBJ databases">
        <authorList>
            <person name="Ryan C."/>
        </authorList>
    </citation>
    <scope>NUCLEOTIDE SEQUENCE [LARGE SCALE GENOMIC DNA]</scope>
</reference>
<organism evidence="14 15">
    <name type="scientific">Urochloa decumbens</name>
    <dbReference type="NCBI Taxonomy" id="240449"/>
    <lineage>
        <taxon>Eukaryota</taxon>
        <taxon>Viridiplantae</taxon>
        <taxon>Streptophyta</taxon>
        <taxon>Embryophyta</taxon>
        <taxon>Tracheophyta</taxon>
        <taxon>Spermatophyta</taxon>
        <taxon>Magnoliopsida</taxon>
        <taxon>Liliopsida</taxon>
        <taxon>Poales</taxon>
        <taxon>Poaceae</taxon>
        <taxon>PACMAD clade</taxon>
        <taxon>Panicoideae</taxon>
        <taxon>Panicodae</taxon>
        <taxon>Paniceae</taxon>
        <taxon>Melinidinae</taxon>
        <taxon>Urochloa</taxon>
    </lineage>
</organism>
<keyword evidence="10" id="KW-0539">Nucleus</keyword>
<dbReference type="Proteomes" id="UP001497457">
    <property type="component" value="Chromosome 22rd"/>
</dbReference>
<feature type="compositionally biased region" description="Gly residues" evidence="11">
    <location>
        <begin position="114"/>
        <end position="129"/>
    </location>
</feature>
<gene>
    <name evidence="14" type="ORF">URODEC1_LOCUS57983</name>
</gene>
<dbReference type="Pfam" id="PF00271">
    <property type="entry name" value="Helicase_C"/>
    <property type="match status" value="1"/>
</dbReference>
<dbReference type="GO" id="GO:0016787">
    <property type="term" value="F:hydrolase activity"/>
    <property type="evidence" value="ECO:0007669"/>
    <property type="project" value="UniProtKB-KW"/>
</dbReference>
<dbReference type="InterPro" id="IPR001650">
    <property type="entry name" value="Helicase_C-like"/>
</dbReference>
<evidence type="ECO:0000256" key="7">
    <source>
        <dbReference type="ARBA" id="ARBA00022840"/>
    </source>
</evidence>
<feature type="domain" description="Helicase ATP-binding" evidence="12">
    <location>
        <begin position="220"/>
        <end position="388"/>
    </location>
</feature>
<evidence type="ECO:0000256" key="5">
    <source>
        <dbReference type="ARBA" id="ARBA00022801"/>
    </source>
</evidence>
<evidence type="ECO:0000313" key="14">
    <source>
        <dbReference type="EMBL" id="CAL4985502.1"/>
    </source>
</evidence>
<evidence type="ECO:0000256" key="2">
    <source>
        <dbReference type="ARBA" id="ARBA00009889"/>
    </source>
</evidence>
<dbReference type="GO" id="GO:0006281">
    <property type="term" value="P:DNA repair"/>
    <property type="evidence" value="ECO:0007669"/>
    <property type="project" value="UniProtKB-KW"/>
</dbReference>
<dbReference type="GO" id="GO:0003677">
    <property type="term" value="F:DNA binding"/>
    <property type="evidence" value="ECO:0007669"/>
    <property type="project" value="UniProtKB-KW"/>
</dbReference>
<dbReference type="CDD" id="cd18033">
    <property type="entry name" value="DEXDc_FANCM"/>
    <property type="match status" value="1"/>
</dbReference>
<sequence>MSAPPPAQAPPLAVDDFYDDDGFDWEAAVLEIDEACARAQASASAPPPAPVNHQLPPRPQATAPLHRPPPAPAAGGGTARQSTLDRFVSSSTKRMQEKVGPAPAPAPATAAGVGPNGGGVGRPGVGAGEGCSRQAGEKAVEDRFMESFTRRQREKERAAPAAAAPAGGRKRPAARASKGCLPRANVEVEFDPCAVALDHEAVQTWIYPTNVDIREYQKHMVEKALFTNTLIALPTGLGKTFIAAVVMYNYFRWFPEGKIIFAAPSRPLVTQQIKACHNMVGIPQEWTIDLRGDRNPSRRSIHWKSKRVFFVTPQILQNDIKSGICNVKQIVCLVIDEAHRASGNYAYCIAIQELLAARVPLRILALTATPGSKHASIQSVINNLCISELIYCDEEDSLVKQYVNTREVEVVTVPVGSDVAQVDDMLLDIMRPRLNRLRDAGVIDHRDYAKWTPFELLKYKEKFKEAPPPNIREVERGEIERSFVALGSLLHMRKLLCSHGIKQAFQFLEQKLDDGSLNLMRKSELFWQMKEKMKLVSSQGSTPKIQELIKQMDDYLNENDSKNSRIIIFSHFRGSVNEICCSLQNFGDKRIRPVKFIGQSSAGKQLKGQTQKTQQAILQKFRNGVYNVLVATSIGEEGLDIIEVDLVICFDANVSPLRMIQRMGRTGRKHEGKVVVLACEGQELSGYEKKQKDSRTMRMLLSKSERFEYHASPRMVPHVYKPEVKCVKLTIDKYIPSSNKMRVAVKEASPILCKMSEADGQLVAQFFGAGKEDVWRPSLVAFPRSQLYPSLVFKVPHSSRTTYMLTDAIQQLQDPSFFRTKCEKTLQEPTDAAAVKGQEHEGFYAANGNEAMPHECDGPEISPRVVQNVTGSPVKKYPIHSFFSGDHVIVDAEGNVSITFVPVLPRTSAFHKDTKNAGWHNKNQNNAAPYRSVADVSWTTVEFVCPVSNSAKHFNNLSSSAMHSPEYAGPCDNVDDIHVLAPVPPKTSTSPRENLDSTCSTKLQQPTSSYQEDTELSPRLTLYMEEGIVPESPVVEVSHFHLPTDGAAFEPKCASPELVRVGAHTNLARCKRGPLDFEKNGQLLSVVTEHSVSARQNVLNHTQAKTGEPTQPSNVKTCTPTKHIPAENLLHDSFSGDCLLTSGGDASGSVPQAPKYRRLCKYGDKVKRVSIPFDAGQHHDRLEKCDIAARAMSNQIEHAMGKEGKAKRRLDTYIDEEVEVSEDADVSEDEDDNQSEDKYEDSFIDDEATPTDEFTQTEQGRRNSGDMMGIYRQSLLTQSPVVLPSRYLDVPDNSASRTGNASCSSGLGHNSIETPKELQAHHTLDPSPSYQQSLLGASFVQDQCETIIANCESSTKLDCRKRKLSFQQPATIPVIDLEPEPAPEASSHIASGATDAIYCDDAFFENLDLDAIEAEATERWRQKTTQPTQKPVEAKKASELSFEPPSFDLGF</sequence>
<evidence type="ECO:0000256" key="3">
    <source>
        <dbReference type="ARBA" id="ARBA00022741"/>
    </source>
</evidence>
<keyword evidence="8" id="KW-0238">DNA-binding</keyword>
<dbReference type="GO" id="GO:0006310">
    <property type="term" value="P:DNA recombination"/>
    <property type="evidence" value="ECO:0007669"/>
    <property type="project" value="UniProtKB-ARBA"/>
</dbReference>
<keyword evidence="4" id="KW-0227">DNA damage</keyword>
<feature type="region of interest" description="Disordered" evidence="11">
    <location>
        <begin position="151"/>
        <end position="175"/>
    </location>
</feature>
<comment type="similarity">
    <text evidence="2">Belongs to the DEAD box helicase family. DEAH subfamily. FANCM sub-subfamily.</text>
</comment>
<dbReference type="SMART" id="SM00487">
    <property type="entry name" value="DEXDc"/>
    <property type="match status" value="1"/>
</dbReference>
<dbReference type="CDD" id="cd12091">
    <property type="entry name" value="FANCM_ID"/>
    <property type="match status" value="1"/>
</dbReference>
<feature type="region of interest" description="Disordered" evidence="11">
    <location>
        <begin position="1217"/>
        <end position="1265"/>
    </location>
</feature>
<dbReference type="GO" id="GO:0005634">
    <property type="term" value="C:nucleus"/>
    <property type="evidence" value="ECO:0007669"/>
    <property type="project" value="UniProtKB-SubCell"/>
</dbReference>
<dbReference type="Pfam" id="PF04851">
    <property type="entry name" value="ResIII"/>
    <property type="match status" value="1"/>
</dbReference>
<dbReference type="Gene3D" id="1.20.1320.20">
    <property type="entry name" value="hef helicase domain"/>
    <property type="match status" value="1"/>
</dbReference>
<keyword evidence="15" id="KW-1185">Reference proteome</keyword>
<feature type="compositionally biased region" description="Polar residues" evidence="11">
    <location>
        <begin position="81"/>
        <end position="93"/>
    </location>
</feature>
<dbReference type="InterPro" id="IPR044749">
    <property type="entry name" value="FANCM_DEXDc"/>
</dbReference>
<keyword evidence="7" id="KW-0067">ATP-binding</keyword>
<proteinExistence type="inferred from homology"/>
<dbReference type="EMBL" id="OZ075132">
    <property type="protein sequence ID" value="CAL4985502.1"/>
    <property type="molecule type" value="Genomic_DNA"/>
</dbReference>